<dbReference type="STRING" id="1798183.GA0061080_105013"/>
<protein>
    <submittedName>
        <fullName evidence="2">D-alanyl-D-alanine carboxypeptidase</fullName>
    </submittedName>
</protein>
<organism evidence="2 3">
    <name type="scientific">Gilliamella intestini</name>
    <dbReference type="NCBI Taxonomy" id="1798183"/>
    <lineage>
        <taxon>Bacteria</taxon>
        <taxon>Pseudomonadati</taxon>
        <taxon>Pseudomonadota</taxon>
        <taxon>Gammaproteobacteria</taxon>
        <taxon>Orbales</taxon>
        <taxon>Orbaceae</taxon>
        <taxon>Gilliamella</taxon>
    </lineage>
</organism>
<feature type="domain" description="D-alanyl-D-alanine carboxypeptidase-like core" evidence="1">
    <location>
        <begin position="65"/>
        <end position="199"/>
    </location>
</feature>
<dbReference type="InterPro" id="IPR009045">
    <property type="entry name" value="Zn_M74/Hedgehog-like"/>
</dbReference>
<keyword evidence="3" id="KW-1185">Reference proteome</keyword>
<keyword evidence="2" id="KW-0121">Carboxypeptidase</keyword>
<dbReference type="CDD" id="cd14847">
    <property type="entry name" value="DD-carboxypeptidase_like"/>
    <property type="match status" value="1"/>
</dbReference>
<dbReference type="EMBL" id="FMBA01000050">
    <property type="protein sequence ID" value="SCC22974.1"/>
    <property type="molecule type" value="Genomic_DNA"/>
</dbReference>
<gene>
    <name evidence="2" type="ORF">GA0061080_105013</name>
</gene>
<evidence type="ECO:0000259" key="1">
    <source>
        <dbReference type="Pfam" id="PF02557"/>
    </source>
</evidence>
<sequence>MKKSTILKKIGDLTLNLSLLLFPTFTMAQQITLNKLIGQFDEKKDNGFIALDSTILPVNKKGMYLQKEPTEQLIKAYNDFKKIHPDIPFIIVSATRNYTYQNGIWQRKWDALSAKINDPEKIAEEILKFSSMPGTSRHHWGSDIDITSVSSEYFRNDKKGIILYKWLQENLPKYGFCQAFNGGRKGGYQLEEWHWSYKPIASQYIAQYKAILESDPNAIMKTLTFAGHDKIKLESLVKEYVLTVNSDCY</sequence>
<dbReference type="Proteomes" id="UP000199698">
    <property type="component" value="Unassembled WGS sequence"/>
</dbReference>
<dbReference type="GO" id="GO:0004180">
    <property type="term" value="F:carboxypeptidase activity"/>
    <property type="evidence" value="ECO:0007669"/>
    <property type="project" value="UniProtKB-KW"/>
</dbReference>
<dbReference type="PANTHER" id="PTHR34385:SF1">
    <property type="entry name" value="PEPTIDOGLYCAN L-ALANYL-D-GLUTAMATE ENDOPEPTIDASE CWLK"/>
    <property type="match status" value="1"/>
</dbReference>
<reference evidence="3" key="1">
    <citation type="submission" date="2016-08" db="EMBL/GenBank/DDBJ databases">
        <authorList>
            <person name="Varghese N."/>
            <person name="Submissions Spin"/>
        </authorList>
    </citation>
    <scope>NUCLEOTIDE SEQUENCE [LARGE SCALE GENOMIC DNA]</scope>
    <source>
        <strain evidence="3">R-53144</strain>
    </source>
</reference>
<dbReference type="GO" id="GO:0006508">
    <property type="term" value="P:proteolysis"/>
    <property type="evidence" value="ECO:0007669"/>
    <property type="project" value="InterPro"/>
</dbReference>
<dbReference type="Gene3D" id="3.30.1380.10">
    <property type="match status" value="1"/>
</dbReference>
<dbReference type="RefSeq" id="WP_091125055.1">
    <property type="nucleotide sequence ID" value="NZ_FMBA01000050.1"/>
</dbReference>
<keyword evidence="2" id="KW-0378">Hydrolase</keyword>
<dbReference type="PANTHER" id="PTHR34385">
    <property type="entry name" value="D-ALANYL-D-ALANINE CARBOXYPEPTIDASE"/>
    <property type="match status" value="1"/>
</dbReference>
<evidence type="ECO:0000313" key="2">
    <source>
        <dbReference type="EMBL" id="SCC22974.1"/>
    </source>
</evidence>
<name>A0A1C4CUX8_9GAMM</name>
<dbReference type="InterPro" id="IPR003709">
    <property type="entry name" value="VanY-like_core_dom"/>
</dbReference>
<keyword evidence="2" id="KW-0645">Protease</keyword>
<proteinExistence type="predicted"/>
<dbReference type="SUPFAM" id="SSF55166">
    <property type="entry name" value="Hedgehog/DD-peptidase"/>
    <property type="match status" value="1"/>
</dbReference>
<dbReference type="OrthoDB" id="9792074at2"/>
<dbReference type="Pfam" id="PF02557">
    <property type="entry name" value="VanY"/>
    <property type="match status" value="1"/>
</dbReference>
<evidence type="ECO:0000313" key="3">
    <source>
        <dbReference type="Proteomes" id="UP000199698"/>
    </source>
</evidence>
<dbReference type="AlphaFoldDB" id="A0A1C4CUX8"/>
<accession>A0A1C4CUX8</accession>
<dbReference type="InterPro" id="IPR052179">
    <property type="entry name" value="DD-CPase-like"/>
</dbReference>